<comment type="caution">
    <text evidence="2">The sequence shown here is derived from an EMBL/GenBank/DDBJ whole genome shotgun (WGS) entry which is preliminary data.</text>
</comment>
<name>A0A5C5S1Z0_9ACTN</name>
<keyword evidence="3" id="KW-1185">Reference proteome</keyword>
<evidence type="ECO:0000313" key="3">
    <source>
        <dbReference type="Proteomes" id="UP000319375"/>
    </source>
</evidence>
<accession>A0A5C5S1Z0</accession>
<feature type="signal peptide" evidence="1">
    <location>
        <begin position="1"/>
        <end position="22"/>
    </location>
</feature>
<sequence length="194" mass="20542">MIIRRSAAACALTLAMTAAVPAAGSAAPVDPSRAILTAAEFPIGTGSSYRVTHTVNRAPTRASGLTDDGCESAGARMMAAAAGSRSTEAMAFRDKTYASVELTDRALVAPIRTVMDACRSSANVDLPLLIATPPEFTRYHMIAGTASRGEELNGWAEVRGVTVQVVVDASPRPADYDTFWRLFRAQIGKIERQP</sequence>
<evidence type="ECO:0008006" key="4">
    <source>
        <dbReference type="Google" id="ProtNLM"/>
    </source>
</evidence>
<dbReference type="AlphaFoldDB" id="A0A5C5S1Z0"/>
<evidence type="ECO:0000256" key="1">
    <source>
        <dbReference type="SAM" id="SignalP"/>
    </source>
</evidence>
<dbReference type="RefSeq" id="WP_146487070.1">
    <property type="nucleotide sequence ID" value="NZ_VIGX01000005.1"/>
</dbReference>
<keyword evidence="1" id="KW-0732">Signal</keyword>
<evidence type="ECO:0000313" key="2">
    <source>
        <dbReference type="EMBL" id="TWS28730.1"/>
    </source>
</evidence>
<dbReference type="Proteomes" id="UP000319375">
    <property type="component" value="Unassembled WGS sequence"/>
</dbReference>
<protein>
    <recommendedName>
        <fullName evidence="4">Sensor domain-containing protein</fullName>
    </recommendedName>
</protein>
<reference evidence="2 3" key="1">
    <citation type="submission" date="2019-06" db="EMBL/GenBank/DDBJ databases">
        <title>Tsukamurella conjunctivitidis sp. nov., Tsukamurella assacharolytica sp. nov. and Tsukamurella sputae sp. nov. isolated from patients with conjunctivitis, bacteraemia (lymphoma) and respiratory infection (sputum) in Hong Kong.</title>
        <authorList>
            <person name="Teng J.L.L."/>
            <person name="Lee H.H."/>
            <person name="Fong J.Y.H."/>
            <person name="Fok K.M.N."/>
            <person name="Lau S.K.P."/>
            <person name="Woo P.C.Y."/>
        </authorList>
    </citation>
    <scope>NUCLEOTIDE SEQUENCE [LARGE SCALE GENOMIC DNA]</scope>
    <source>
        <strain evidence="2 3">HKU72</strain>
    </source>
</reference>
<dbReference type="EMBL" id="VIGX01000005">
    <property type="protein sequence ID" value="TWS28730.1"/>
    <property type="molecule type" value="Genomic_DNA"/>
</dbReference>
<feature type="chain" id="PRO_5038798170" description="Sensor domain-containing protein" evidence="1">
    <location>
        <begin position="23"/>
        <end position="194"/>
    </location>
</feature>
<gene>
    <name evidence="2" type="ORF">FK530_11035</name>
</gene>
<organism evidence="2 3">
    <name type="scientific">Tsukamurella conjunctivitidis</name>
    <dbReference type="NCBI Taxonomy" id="2592068"/>
    <lineage>
        <taxon>Bacteria</taxon>
        <taxon>Bacillati</taxon>
        <taxon>Actinomycetota</taxon>
        <taxon>Actinomycetes</taxon>
        <taxon>Mycobacteriales</taxon>
        <taxon>Tsukamurellaceae</taxon>
        <taxon>Tsukamurella</taxon>
    </lineage>
</organism>
<proteinExistence type="predicted"/>
<dbReference type="OrthoDB" id="4775079at2"/>